<evidence type="ECO:0000256" key="10">
    <source>
        <dbReference type="SAM" id="SignalP"/>
    </source>
</evidence>
<feature type="chain" id="PRO_5032308997" evidence="10">
    <location>
        <begin position="43"/>
        <end position="1185"/>
    </location>
</feature>
<dbReference type="EMBL" id="CAJNDS010002316">
    <property type="protein sequence ID" value="CAE7428114.1"/>
    <property type="molecule type" value="Genomic_DNA"/>
</dbReference>
<evidence type="ECO:0000256" key="1">
    <source>
        <dbReference type="ARBA" id="ARBA00004141"/>
    </source>
</evidence>
<feature type="domain" description="Tyrosine-protein kinase ephrin type A/B receptor-like" evidence="13">
    <location>
        <begin position="550"/>
        <end position="597"/>
    </location>
</feature>
<feature type="transmembrane region" description="Helical" evidence="9">
    <location>
        <begin position="1070"/>
        <end position="1093"/>
    </location>
</feature>
<evidence type="ECO:0000256" key="4">
    <source>
        <dbReference type="ARBA" id="ARBA00023040"/>
    </source>
</evidence>
<feature type="domain" description="TRP C-terminal" evidence="12">
    <location>
        <begin position="962"/>
        <end position="1087"/>
    </location>
</feature>
<dbReference type="InterPro" id="IPR000337">
    <property type="entry name" value="GPCR_3"/>
</dbReference>
<keyword evidence="7" id="KW-0325">Glycoprotein</keyword>
<dbReference type="PRINTS" id="PR01176">
    <property type="entry name" value="GABABRECEPTR"/>
</dbReference>
<evidence type="ECO:0000256" key="9">
    <source>
        <dbReference type="SAM" id="Phobius"/>
    </source>
</evidence>
<feature type="transmembrane region" description="Helical" evidence="9">
    <location>
        <begin position="841"/>
        <end position="861"/>
    </location>
</feature>
<dbReference type="PANTHER" id="PTHR10519:SF20">
    <property type="entry name" value="G-PROTEIN COUPLED RECEPTOR 156-RELATED"/>
    <property type="match status" value="1"/>
</dbReference>
<dbReference type="SMART" id="SM01411">
    <property type="entry name" value="Ephrin_rec_like"/>
    <property type="match status" value="4"/>
</dbReference>
<dbReference type="InterPro" id="IPR009030">
    <property type="entry name" value="Growth_fac_rcpt_cys_sf"/>
</dbReference>
<dbReference type="GO" id="GO:0004965">
    <property type="term" value="F:G protein-coupled GABA receptor activity"/>
    <property type="evidence" value="ECO:0007669"/>
    <property type="project" value="InterPro"/>
</dbReference>
<evidence type="ECO:0000256" key="8">
    <source>
        <dbReference type="ARBA" id="ARBA00023224"/>
    </source>
</evidence>
<name>A0A812R8J6_9DINO</name>
<dbReference type="AlphaFoldDB" id="A0A812R8J6"/>
<dbReference type="Pfam" id="PF06011">
    <property type="entry name" value="TRP"/>
    <property type="match status" value="1"/>
</dbReference>
<feature type="domain" description="Receptor ligand binding region" evidence="11">
    <location>
        <begin position="106"/>
        <end position="448"/>
    </location>
</feature>
<comment type="caution">
    <text evidence="14">The sequence shown here is derived from an EMBL/GenBank/DDBJ whole genome shotgun (WGS) entry which is preliminary data.</text>
</comment>
<feature type="transmembrane region" description="Helical" evidence="9">
    <location>
        <begin position="752"/>
        <end position="773"/>
    </location>
</feature>
<keyword evidence="3 9" id="KW-1133">Transmembrane helix</keyword>
<evidence type="ECO:0000256" key="6">
    <source>
        <dbReference type="ARBA" id="ARBA00023170"/>
    </source>
</evidence>
<dbReference type="InterPro" id="IPR028082">
    <property type="entry name" value="Peripla_BP_I"/>
</dbReference>
<keyword evidence="6" id="KW-0675">Receptor</keyword>
<reference evidence="14" key="1">
    <citation type="submission" date="2021-02" db="EMBL/GenBank/DDBJ databases">
        <authorList>
            <person name="Dougan E. K."/>
            <person name="Rhodes N."/>
            <person name="Thang M."/>
            <person name="Chan C."/>
        </authorList>
    </citation>
    <scope>NUCLEOTIDE SEQUENCE</scope>
</reference>
<evidence type="ECO:0000313" key="15">
    <source>
        <dbReference type="Proteomes" id="UP000604046"/>
    </source>
</evidence>
<feature type="transmembrane region" description="Helical" evidence="9">
    <location>
        <begin position="929"/>
        <end position="953"/>
    </location>
</feature>
<feature type="transmembrane region" description="Helical" evidence="9">
    <location>
        <begin position="785"/>
        <end position="805"/>
    </location>
</feature>
<keyword evidence="8" id="KW-0807">Transducer</keyword>
<evidence type="ECO:0000256" key="7">
    <source>
        <dbReference type="ARBA" id="ARBA00023180"/>
    </source>
</evidence>
<keyword evidence="2 9" id="KW-0812">Transmembrane</keyword>
<dbReference type="SUPFAM" id="SSF53822">
    <property type="entry name" value="Periplasmic binding protein-like I"/>
    <property type="match status" value="1"/>
</dbReference>
<organism evidence="14 15">
    <name type="scientific">Symbiodinium natans</name>
    <dbReference type="NCBI Taxonomy" id="878477"/>
    <lineage>
        <taxon>Eukaryota</taxon>
        <taxon>Sar</taxon>
        <taxon>Alveolata</taxon>
        <taxon>Dinophyceae</taxon>
        <taxon>Suessiales</taxon>
        <taxon>Symbiodiniaceae</taxon>
        <taxon>Symbiodinium</taxon>
    </lineage>
</organism>
<evidence type="ECO:0000256" key="3">
    <source>
        <dbReference type="ARBA" id="ARBA00022989"/>
    </source>
</evidence>
<sequence>MAWAHSLARRFLPVFRSAPIMSSGPFQLRLLCLVALFPSLVALCPETCTASGGVQSPCRYYKDGNCTIDVVRSPNRVSVQDINIAVIGPYHGSLGDKMTETEPLLAMAAQEIEDSNFLPGYRVNVHLTNSGCEEALGTVATVEAFTRGPKKHAIVGCVCSTACSAISDAARLFNVLSVSPGCENPHLSDRTRYPYLTRMTPSDRFKVRPVYELMKLFGFKRVGVMDGHEWTNGAKASFLELLQRDIDAGTYDWTILLNRNVQTPEAAISTAEEVLARDSKINLMVLPEFTAMWMMCQFYLRNMLPPDYVWFEAAFGNWVNGLPTTWAGRPECPCTAEQLLRVSGGLIVIGRSPIQSTSAVHGLSGRVLSDISDEYNLRCQQFANGQGACDDLFTGYFYDSLWHLAGMLHTYLIEQNNSLASVGTVESQQALFNLSVHMDYMGLTGRVRQFNSIEPTTIPPSFGDRDGVQLIRQSQGGLGSEFVQLGLWTSDGFTWLRDVIWSPSDSSKRVPCSTEQCDLDDAWVPADRISQCYPGTVFSVQLGCVACAPGRFAAAGMAECQPCDAGTFANDSSMASCHPCSAGSYSNVLGADSCESCTPGFYANDTSSTACDTCPLGRYGPQKGLAECEECPPGRTTGFSAAITEDACQCQGHLYQGQCIVCPGTSRYEEGQCIGCGEGLICNGSRTADIVSGYFSEATSPFSVYKCLPGKTCPGGLPGTCVDEIVGVPCTRCPDGKSWDTDGCEECTALSLAGWVFAALFGMASVPTLYYMMNMKQASMMATSCALAMTVCMVQNIGIVGYISFSWPSELQWMFDLSIVFTLDLKAVGFDCVSSSPVSGYMISSAMLPCALVWLLICNFLSRLLPTRWRFESGKLISTAGQFIQVTFTIYSKVALSPMMCYTHPNGKSGMLEHNGIFCFESEEHTPMFLVGLLLLGGMISFYSLVIVATIVAPKRAAAGDAWFLSATRFLISRFRTDSWWFGTFMLPRGLLLSLSIVAAGDSPYVQMLLIVSVMLGYMVMQLISWPWKLPALNAFDALISISLILMMALLGAFAPVLNNDQQQRITTAIFGIIFFLNVMVLGMLCVTASVLIRVNVMGSTQQSVLLALGKIPQPLVLGHKFLLLSGMVQELGEERFAKLLENLSIYDHRMMTEVITAVASEVGEAGLLMSTRSQMLSTSSVLSK</sequence>
<dbReference type="InterPro" id="IPR001828">
    <property type="entry name" value="ANF_lig-bd_rcpt"/>
</dbReference>
<evidence type="ECO:0000256" key="5">
    <source>
        <dbReference type="ARBA" id="ARBA00023136"/>
    </source>
</evidence>
<dbReference type="Pfam" id="PF07699">
    <property type="entry name" value="Ephrin_rec_like"/>
    <property type="match status" value="2"/>
</dbReference>
<keyword evidence="15" id="KW-1185">Reference proteome</keyword>
<dbReference type="Proteomes" id="UP000604046">
    <property type="component" value="Unassembled WGS sequence"/>
</dbReference>
<dbReference type="GO" id="GO:0007214">
    <property type="term" value="P:gamma-aminobutyric acid signaling pathway"/>
    <property type="evidence" value="ECO:0007669"/>
    <property type="project" value="TreeGrafter"/>
</dbReference>
<dbReference type="GO" id="GO:0038039">
    <property type="term" value="C:G protein-coupled receptor heterodimeric complex"/>
    <property type="evidence" value="ECO:0007669"/>
    <property type="project" value="TreeGrafter"/>
</dbReference>
<keyword evidence="5 9" id="KW-0472">Membrane</keyword>
<dbReference type="OrthoDB" id="439917at2759"/>
<keyword evidence="4" id="KW-0297">G-protein coupled receptor</keyword>
<dbReference type="InterPro" id="IPR011641">
    <property type="entry name" value="Tyr-kin_ephrin_A/B_rcpt-like"/>
</dbReference>
<dbReference type="SUPFAM" id="SSF57184">
    <property type="entry name" value="Growth factor receptor domain"/>
    <property type="match status" value="2"/>
</dbReference>
<dbReference type="InterPro" id="IPR010308">
    <property type="entry name" value="TRP_C"/>
</dbReference>
<dbReference type="Gene3D" id="2.10.50.10">
    <property type="entry name" value="Tumor Necrosis Factor Receptor, subunit A, domain 2"/>
    <property type="match status" value="1"/>
</dbReference>
<proteinExistence type="predicted"/>
<evidence type="ECO:0000313" key="14">
    <source>
        <dbReference type="EMBL" id="CAE7428114.1"/>
    </source>
</evidence>
<gene>
    <name evidence="14" type="primary">GABBR2</name>
    <name evidence="14" type="ORF">SNAT2548_LOCUS23275</name>
</gene>
<feature type="non-terminal residue" evidence="14">
    <location>
        <position position="1185"/>
    </location>
</feature>
<comment type="subcellular location">
    <subcellularLocation>
        <location evidence="1">Membrane</location>
        <topology evidence="1">Multi-pass membrane protein</topology>
    </subcellularLocation>
</comment>
<keyword evidence="10" id="KW-0732">Signal</keyword>
<dbReference type="Pfam" id="PF01094">
    <property type="entry name" value="ANF_receptor"/>
    <property type="match status" value="1"/>
</dbReference>
<protein>
    <submittedName>
        <fullName evidence="14">GABBR2 protein</fullName>
    </submittedName>
</protein>
<feature type="signal peptide" evidence="10">
    <location>
        <begin position="1"/>
        <end position="42"/>
    </location>
</feature>
<dbReference type="PRINTS" id="PR00248">
    <property type="entry name" value="GPCRMGR"/>
</dbReference>
<evidence type="ECO:0000259" key="12">
    <source>
        <dbReference type="Pfam" id="PF06011"/>
    </source>
</evidence>
<evidence type="ECO:0000259" key="13">
    <source>
        <dbReference type="Pfam" id="PF07699"/>
    </source>
</evidence>
<feature type="transmembrane region" description="Helical" evidence="9">
    <location>
        <begin position="980"/>
        <end position="1001"/>
    </location>
</feature>
<dbReference type="PANTHER" id="PTHR10519">
    <property type="entry name" value="GABA-B RECEPTOR"/>
    <property type="match status" value="1"/>
</dbReference>
<feature type="domain" description="Tyrosine-protein kinase ephrin type A/B receptor-like" evidence="13">
    <location>
        <begin position="600"/>
        <end position="648"/>
    </location>
</feature>
<dbReference type="InterPro" id="IPR002455">
    <property type="entry name" value="GPCR3_GABA-B"/>
</dbReference>
<dbReference type="Gene3D" id="3.40.50.2300">
    <property type="match status" value="2"/>
</dbReference>
<evidence type="ECO:0000259" key="11">
    <source>
        <dbReference type="Pfam" id="PF01094"/>
    </source>
</evidence>
<accession>A0A812R8J6</accession>
<evidence type="ECO:0000256" key="2">
    <source>
        <dbReference type="ARBA" id="ARBA00022692"/>
    </source>
</evidence>
<feature type="transmembrane region" description="Helical" evidence="9">
    <location>
        <begin position="1038"/>
        <end position="1058"/>
    </location>
</feature>
<feature type="transmembrane region" description="Helical" evidence="9">
    <location>
        <begin position="1008"/>
        <end position="1026"/>
    </location>
</feature>